<feature type="compositionally biased region" description="Basic and acidic residues" evidence="1">
    <location>
        <begin position="620"/>
        <end position="640"/>
    </location>
</feature>
<feature type="compositionally biased region" description="Low complexity" evidence="1">
    <location>
        <begin position="411"/>
        <end position="426"/>
    </location>
</feature>
<protein>
    <submittedName>
        <fullName evidence="2">Uncharacterized protein</fullName>
    </submittedName>
</protein>
<feature type="compositionally biased region" description="Low complexity" evidence="1">
    <location>
        <begin position="490"/>
        <end position="514"/>
    </location>
</feature>
<dbReference type="AlphaFoldDB" id="A0A086LYY7"/>
<dbReference type="OrthoDB" id="346715at2759"/>
<evidence type="ECO:0000313" key="3">
    <source>
        <dbReference type="Proteomes" id="UP000028834"/>
    </source>
</evidence>
<evidence type="ECO:0000313" key="2">
    <source>
        <dbReference type="EMBL" id="KFG61855.1"/>
    </source>
</evidence>
<reference evidence="2 3" key="1">
    <citation type="submission" date="2014-05" db="EMBL/GenBank/DDBJ databases">
        <authorList>
            <person name="Sibley D."/>
            <person name="Venepally P."/>
            <person name="Karamycheva S."/>
            <person name="Hadjithomas M."/>
            <person name="Khan A."/>
            <person name="Brunk B."/>
            <person name="Roos D."/>
            <person name="Caler E."/>
            <person name="Lorenzi H."/>
        </authorList>
    </citation>
    <scope>NUCLEOTIDE SEQUENCE [LARGE SCALE GENOMIC DNA]</scope>
    <source>
        <strain evidence="2 3">RUB</strain>
    </source>
</reference>
<dbReference type="Proteomes" id="UP000028834">
    <property type="component" value="Unassembled WGS sequence"/>
</dbReference>
<gene>
    <name evidence="2" type="ORF">TGRUB_203480B</name>
</gene>
<evidence type="ECO:0000256" key="1">
    <source>
        <dbReference type="SAM" id="MobiDB-lite"/>
    </source>
</evidence>
<name>A0A086LYY7_TOXGO</name>
<organism evidence="2 3">
    <name type="scientific">Toxoplasma gondii RUB</name>
    <dbReference type="NCBI Taxonomy" id="935652"/>
    <lineage>
        <taxon>Eukaryota</taxon>
        <taxon>Sar</taxon>
        <taxon>Alveolata</taxon>
        <taxon>Apicomplexa</taxon>
        <taxon>Conoidasida</taxon>
        <taxon>Coccidia</taxon>
        <taxon>Eucoccidiorida</taxon>
        <taxon>Eimeriorina</taxon>
        <taxon>Sarcocystidae</taxon>
        <taxon>Toxoplasma</taxon>
    </lineage>
</organism>
<feature type="compositionally biased region" description="Low complexity" evidence="1">
    <location>
        <begin position="460"/>
        <end position="479"/>
    </location>
</feature>
<feature type="non-terminal residue" evidence="2">
    <location>
        <position position="1"/>
    </location>
</feature>
<dbReference type="EMBL" id="AFYV02001484">
    <property type="protein sequence ID" value="KFG61855.1"/>
    <property type="molecule type" value="Genomic_DNA"/>
</dbReference>
<feature type="compositionally biased region" description="Basic and acidic residues" evidence="1">
    <location>
        <begin position="280"/>
        <end position="291"/>
    </location>
</feature>
<comment type="caution">
    <text evidence="2">The sequence shown here is derived from an EMBL/GenBank/DDBJ whole genome shotgun (WGS) entry which is preliminary data.</text>
</comment>
<accession>A0A086LYY7</accession>
<dbReference type="VEuPathDB" id="ToxoDB:TGRUB_203480B"/>
<sequence>GAERYAPKTSRYCKRCRCCVRLSPPLGPCGRLYAANPPPASSVRPPEQRREDALELGEPGACMRGQGGIGECSGLPQAIAPVRVKSSFDQRYLHAAVTVESTVFLLGGLHTGDRESSLASLVTYSTLTRRSLAFPHVLLAEAGSQAQQFAAGTFGLQAWEVAGDIFAIGGLRVGGDASTTVSSWRHAESADDSSSCSSLEDECLKGAAARIRDATQSRHRQTPSLIRIDACDYLSSYEADLQRLQRLRLLHAEAGGNIAVPELYDLSPHESSEDEENAGDEDRQSWRVFREEDTEDETDSPRAPRLSSEAGKGCLSLGVCTPHGAVGDTGRGSGDVTPVSRSPRGVSCGKGDFSGPSFGGDGSPWASSAGRLSSASALSSPAVSPESCSRRTASRSPATPRDGDSRAQGESPVSSPRAPRPAAGVGLHAELTEERMQVDPAASLRESLSTPDRRSSSARGSEGLVSSLSQSRSSPESPRCVGSARGGRDSGVSAPSSPASSRSGASAGAPGWSPRHAQNRPPTGRDSGDSGDRRSVGSSWTGSPTPRSPARGNAHVFSDQAVSPPFVLPPPRPPRPRRAAAQQALDSFRSLPDRPDRRGGNGDAPQSPSPEGQGQGQAEGRGEGPLRGDVGEHQAKKPRVDTQAACQEDE</sequence>
<feature type="compositionally biased region" description="Low complexity" evidence="1">
    <location>
        <begin position="363"/>
        <end position="387"/>
    </location>
</feature>
<feature type="compositionally biased region" description="Basic and acidic residues" evidence="1">
    <location>
        <begin position="591"/>
        <end position="600"/>
    </location>
</feature>
<feature type="region of interest" description="Disordered" evidence="1">
    <location>
        <begin position="268"/>
        <end position="650"/>
    </location>
</feature>
<feature type="compositionally biased region" description="Basic and acidic residues" evidence="1">
    <location>
        <begin position="526"/>
        <end position="535"/>
    </location>
</feature>
<proteinExistence type="predicted"/>